<dbReference type="STRING" id="765257.A0A0C9YUM8"/>
<keyword evidence="2" id="KW-1185">Reference proteome</keyword>
<proteinExistence type="predicted"/>
<reference evidence="1 2" key="1">
    <citation type="submission" date="2014-04" db="EMBL/GenBank/DDBJ databases">
        <authorList>
            <consortium name="DOE Joint Genome Institute"/>
            <person name="Kuo A."/>
            <person name="Kohler A."/>
            <person name="Costa M.D."/>
            <person name="Nagy L.G."/>
            <person name="Floudas D."/>
            <person name="Copeland A."/>
            <person name="Barry K.W."/>
            <person name="Cichocki N."/>
            <person name="Veneault-Fourrey C."/>
            <person name="LaButti K."/>
            <person name="Lindquist E.A."/>
            <person name="Lipzen A."/>
            <person name="Lundell T."/>
            <person name="Morin E."/>
            <person name="Murat C."/>
            <person name="Sun H."/>
            <person name="Tunlid A."/>
            <person name="Henrissat B."/>
            <person name="Grigoriev I.V."/>
            <person name="Hibbett D.S."/>
            <person name="Martin F."/>
            <person name="Nordberg H.P."/>
            <person name="Cantor M.N."/>
            <person name="Hua S.X."/>
        </authorList>
    </citation>
    <scope>NUCLEOTIDE SEQUENCE [LARGE SCALE GENOMIC DNA]</scope>
    <source>
        <strain evidence="1 2">441</strain>
    </source>
</reference>
<organism evidence="1 2">
    <name type="scientific">Pisolithus microcarpus 441</name>
    <dbReference type="NCBI Taxonomy" id="765257"/>
    <lineage>
        <taxon>Eukaryota</taxon>
        <taxon>Fungi</taxon>
        <taxon>Dikarya</taxon>
        <taxon>Basidiomycota</taxon>
        <taxon>Agaricomycotina</taxon>
        <taxon>Agaricomycetes</taxon>
        <taxon>Agaricomycetidae</taxon>
        <taxon>Boletales</taxon>
        <taxon>Sclerodermatineae</taxon>
        <taxon>Pisolithaceae</taxon>
        <taxon>Pisolithus</taxon>
    </lineage>
</organism>
<dbReference type="Proteomes" id="UP000054018">
    <property type="component" value="Unassembled WGS sequence"/>
</dbReference>
<dbReference type="OrthoDB" id="5599163at2759"/>
<gene>
    <name evidence="1" type="ORF">PISMIDRAFT_105787</name>
</gene>
<dbReference type="AlphaFoldDB" id="A0A0C9YUM8"/>
<sequence>MSVQYFKKSFYCNVSCSPSPSRPLTFSDSLSIQNNKKPQEIFFSFSNFLDLLRFRHSLVTDTENPDDNNVCSVYGTCKHVDHKVKPVPGIYPEDVHIHCQFPEDPLKLLIPLSPHPSTFIPTKKLTKECLDSMKLNADNFLWPEEEKLFCHIMKLNKHALAFDELERGNFRSNYFTPYIIPVLPHEPWEYHNIPIPPGIQD</sequence>
<name>A0A0C9YUM8_9AGAM</name>
<dbReference type="EMBL" id="KN833765">
    <property type="protein sequence ID" value="KIK20426.1"/>
    <property type="molecule type" value="Genomic_DNA"/>
</dbReference>
<reference evidence="2" key="2">
    <citation type="submission" date="2015-01" db="EMBL/GenBank/DDBJ databases">
        <title>Evolutionary Origins and Diversification of the Mycorrhizal Mutualists.</title>
        <authorList>
            <consortium name="DOE Joint Genome Institute"/>
            <consortium name="Mycorrhizal Genomics Consortium"/>
            <person name="Kohler A."/>
            <person name="Kuo A."/>
            <person name="Nagy L.G."/>
            <person name="Floudas D."/>
            <person name="Copeland A."/>
            <person name="Barry K.W."/>
            <person name="Cichocki N."/>
            <person name="Veneault-Fourrey C."/>
            <person name="LaButti K."/>
            <person name="Lindquist E.A."/>
            <person name="Lipzen A."/>
            <person name="Lundell T."/>
            <person name="Morin E."/>
            <person name="Murat C."/>
            <person name="Riley R."/>
            <person name="Ohm R."/>
            <person name="Sun H."/>
            <person name="Tunlid A."/>
            <person name="Henrissat B."/>
            <person name="Grigoriev I.V."/>
            <person name="Hibbett D.S."/>
            <person name="Martin F."/>
        </authorList>
    </citation>
    <scope>NUCLEOTIDE SEQUENCE [LARGE SCALE GENOMIC DNA]</scope>
    <source>
        <strain evidence="2">441</strain>
    </source>
</reference>
<accession>A0A0C9YUM8</accession>
<protein>
    <submittedName>
        <fullName evidence="1">Uncharacterized protein</fullName>
    </submittedName>
</protein>
<evidence type="ECO:0000313" key="2">
    <source>
        <dbReference type="Proteomes" id="UP000054018"/>
    </source>
</evidence>
<dbReference type="HOGENOM" id="CLU_1360908_0_0_1"/>
<evidence type="ECO:0000313" key="1">
    <source>
        <dbReference type="EMBL" id="KIK20426.1"/>
    </source>
</evidence>